<evidence type="ECO:0000256" key="4">
    <source>
        <dbReference type="ARBA" id="ARBA00023136"/>
    </source>
</evidence>
<evidence type="ECO:0000259" key="7">
    <source>
        <dbReference type="PROSITE" id="PS52015"/>
    </source>
</evidence>
<evidence type="ECO:0000313" key="9">
    <source>
        <dbReference type="Proteomes" id="UP000006055"/>
    </source>
</evidence>
<keyword evidence="4 6" id="KW-0472">Membrane</keyword>
<feature type="region of interest" description="Disordered" evidence="5">
    <location>
        <begin position="102"/>
        <end position="144"/>
    </location>
</feature>
<dbReference type="HOGENOM" id="CLU_979091_0_0_7"/>
<evidence type="ECO:0000256" key="2">
    <source>
        <dbReference type="ARBA" id="ARBA00022692"/>
    </source>
</evidence>
<dbReference type="GO" id="GO:0016020">
    <property type="term" value="C:membrane"/>
    <property type="evidence" value="ECO:0007669"/>
    <property type="project" value="UniProtKB-SubCell"/>
</dbReference>
<dbReference type="EMBL" id="CP003360">
    <property type="protein sequence ID" value="AFM22834.1"/>
    <property type="molecule type" value="Genomic_DNA"/>
</dbReference>
<dbReference type="Pfam" id="PF13103">
    <property type="entry name" value="TonB_2"/>
    <property type="match status" value="1"/>
</dbReference>
<dbReference type="GO" id="GO:0019534">
    <property type="term" value="F:toxin transmembrane transporter activity"/>
    <property type="evidence" value="ECO:0007669"/>
    <property type="project" value="InterPro"/>
</dbReference>
<dbReference type="Proteomes" id="UP000006055">
    <property type="component" value="Chromosome"/>
</dbReference>
<dbReference type="InterPro" id="IPR014161">
    <property type="entry name" value="Tol-Pal_TolA"/>
</dbReference>
<dbReference type="STRING" id="706587.Desti_0085"/>
<dbReference type="KEGG" id="dti:Desti_0085"/>
<dbReference type="eggNOG" id="COG0810">
    <property type="taxonomic scope" value="Bacteria"/>
</dbReference>
<feature type="region of interest" description="Disordered" evidence="5">
    <location>
        <begin position="60"/>
        <end position="86"/>
    </location>
</feature>
<evidence type="ECO:0000313" key="8">
    <source>
        <dbReference type="EMBL" id="AFM22834.1"/>
    </source>
</evidence>
<evidence type="ECO:0000256" key="1">
    <source>
        <dbReference type="ARBA" id="ARBA00004167"/>
    </source>
</evidence>
<name>I4BZU3_DESTA</name>
<dbReference type="SUPFAM" id="SSF74653">
    <property type="entry name" value="TolA/TonB C-terminal domain"/>
    <property type="match status" value="1"/>
</dbReference>
<evidence type="ECO:0000256" key="6">
    <source>
        <dbReference type="SAM" id="Phobius"/>
    </source>
</evidence>
<dbReference type="PROSITE" id="PS52015">
    <property type="entry name" value="TONB_CTD"/>
    <property type="match status" value="1"/>
</dbReference>
<feature type="compositionally biased region" description="Polar residues" evidence="5">
    <location>
        <begin position="164"/>
        <end position="179"/>
    </location>
</feature>
<dbReference type="Gene3D" id="3.30.1150.10">
    <property type="match status" value="1"/>
</dbReference>
<reference evidence="9" key="1">
    <citation type="submission" date="2012-06" db="EMBL/GenBank/DDBJ databases">
        <title>Complete sequence of chromosome of Desulfomonile tiedjei DSM 6799.</title>
        <authorList>
            <person name="Lucas S."/>
            <person name="Copeland A."/>
            <person name="Lapidus A."/>
            <person name="Glavina del Rio T."/>
            <person name="Dalin E."/>
            <person name="Tice H."/>
            <person name="Bruce D."/>
            <person name="Goodwin L."/>
            <person name="Pitluck S."/>
            <person name="Peters L."/>
            <person name="Ovchinnikova G."/>
            <person name="Zeytun A."/>
            <person name="Lu M."/>
            <person name="Kyrpides N."/>
            <person name="Mavromatis K."/>
            <person name="Ivanova N."/>
            <person name="Brettin T."/>
            <person name="Detter J.C."/>
            <person name="Han C."/>
            <person name="Larimer F."/>
            <person name="Land M."/>
            <person name="Hauser L."/>
            <person name="Markowitz V."/>
            <person name="Cheng J.-F."/>
            <person name="Hugenholtz P."/>
            <person name="Woyke T."/>
            <person name="Wu D."/>
            <person name="Spring S."/>
            <person name="Schroeder M."/>
            <person name="Brambilla E."/>
            <person name="Klenk H.-P."/>
            <person name="Eisen J.A."/>
        </authorList>
    </citation>
    <scope>NUCLEOTIDE SEQUENCE [LARGE SCALE GENOMIC DNA]</scope>
    <source>
        <strain evidence="9">ATCC 49306 / DSM 6799 / DCB-1</strain>
    </source>
</reference>
<evidence type="ECO:0000256" key="5">
    <source>
        <dbReference type="SAM" id="MobiDB-lite"/>
    </source>
</evidence>
<dbReference type="AlphaFoldDB" id="I4BZU3"/>
<dbReference type="InterPro" id="IPR006260">
    <property type="entry name" value="TonB/TolA_C"/>
</dbReference>
<evidence type="ECO:0000256" key="3">
    <source>
        <dbReference type="ARBA" id="ARBA00022989"/>
    </source>
</evidence>
<dbReference type="RefSeq" id="WP_014807993.1">
    <property type="nucleotide sequence ID" value="NC_018025.1"/>
</dbReference>
<dbReference type="NCBIfam" id="TIGR01352">
    <property type="entry name" value="tonB_Cterm"/>
    <property type="match status" value="1"/>
</dbReference>
<gene>
    <name evidence="8" type="ordered locus">Desti_0085</name>
</gene>
<keyword evidence="3 6" id="KW-1133">Transmembrane helix</keyword>
<organism evidence="8 9">
    <name type="scientific">Desulfomonile tiedjei (strain ATCC 49306 / DSM 6799 / DCB-1)</name>
    <dbReference type="NCBI Taxonomy" id="706587"/>
    <lineage>
        <taxon>Bacteria</taxon>
        <taxon>Pseudomonadati</taxon>
        <taxon>Thermodesulfobacteriota</taxon>
        <taxon>Desulfomonilia</taxon>
        <taxon>Desulfomonilales</taxon>
        <taxon>Desulfomonilaceae</taxon>
        <taxon>Desulfomonile</taxon>
    </lineage>
</organism>
<feature type="compositionally biased region" description="Basic and acidic residues" evidence="5">
    <location>
        <begin position="125"/>
        <end position="144"/>
    </location>
</feature>
<dbReference type="NCBIfam" id="TIGR02794">
    <property type="entry name" value="tolA_full"/>
    <property type="match status" value="1"/>
</dbReference>
<accession>I4BZU3</accession>
<feature type="transmembrane region" description="Helical" evidence="6">
    <location>
        <begin position="12"/>
        <end position="34"/>
    </location>
</feature>
<keyword evidence="2 6" id="KW-0812">Transmembrane</keyword>
<dbReference type="OrthoDB" id="5432798at2"/>
<dbReference type="GO" id="GO:0043213">
    <property type="term" value="P:bacteriocin transport"/>
    <property type="evidence" value="ECO:0007669"/>
    <property type="project" value="InterPro"/>
</dbReference>
<sequence>MTPLRDSSRDAASFWTIAASLLLHALFISLAVVVSYRTFAPPDKPVEISMPVRIVQEPGLPDTEKIGSAPEALDEPPPLEHSLEPESGFKAIESVRETIDHTEVRKAPKEAITLAKRKKQPLKVEPPKEPPKAEAKKKEEDPAAFLEKRMAALRKEVEKRKNDLGTQGSRQASGNQGNSAEAGRGEEELSRWLALVKQRSQAYFSVIGERPDLNQVTVIGIKISDSGALIDASIHTSSGDRQFDQSAMQAVRQASPYPPPSPEVKERIKQAGGLALRFTSRGIQ</sequence>
<comment type="subcellular location">
    <subcellularLocation>
        <location evidence="1">Membrane</location>
        <topology evidence="1">Single-pass membrane protein</topology>
    </subcellularLocation>
</comment>
<feature type="region of interest" description="Disordered" evidence="5">
    <location>
        <begin position="158"/>
        <end position="187"/>
    </location>
</feature>
<feature type="domain" description="TonB C-terminal" evidence="7">
    <location>
        <begin position="189"/>
        <end position="284"/>
    </location>
</feature>
<proteinExistence type="predicted"/>
<protein>
    <submittedName>
        <fullName evidence="8">TolA protein</fullName>
    </submittedName>
</protein>
<keyword evidence="9" id="KW-1185">Reference proteome</keyword>
<dbReference type="InterPro" id="IPR037682">
    <property type="entry name" value="TonB_C"/>
</dbReference>